<protein>
    <submittedName>
        <fullName evidence="1">Uncharacterized protein</fullName>
    </submittedName>
</protein>
<dbReference type="AlphaFoldDB" id="A0A1S8X2Q6"/>
<dbReference type="Proteomes" id="UP000243686">
    <property type="component" value="Unassembled WGS sequence"/>
</dbReference>
<dbReference type="EMBL" id="KV892376">
    <property type="protein sequence ID" value="OON20911.1"/>
    <property type="molecule type" value="Genomic_DNA"/>
</dbReference>
<gene>
    <name evidence="1" type="ORF">X801_03201</name>
</gene>
<sequence>MRAKYVTNAIKVLQSRSWRAIHRMKAGTSMQRQKSRLQMTVYFLLYVCWQAHPSQSSPIYLDNVEDAIEYGYPEQLANPADELRRLRVVARELLQEMGMRRNTGIKGKLLWTLATSHSTTLPMDM</sequence>
<name>A0A1S8X2Q6_OPIVI</name>
<proteinExistence type="predicted"/>
<organism evidence="1 2">
    <name type="scientific">Opisthorchis viverrini</name>
    <name type="common">Southeast Asian liver fluke</name>
    <dbReference type="NCBI Taxonomy" id="6198"/>
    <lineage>
        <taxon>Eukaryota</taxon>
        <taxon>Metazoa</taxon>
        <taxon>Spiralia</taxon>
        <taxon>Lophotrochozoa</taxon>
        <taxon>Platyhelminthes</taxon>
        <taxon>Trematoda</taxon>
        <taxon>Digenea</taxon>
        <taxon>Opisthorchiida</taxon>
        <taxon>Opisthorchiata</taxon>
        <taxon>Opisthorchiidae</taxon>
        <taxon>Opisthorchis</taxon>
    </lineage>
</organism>
<evidence type="ECO:0000313" key="2">
    <source>
        <dbReference type="Proteomes" id="UP000243686"/>
    </source>
</evidence>
<accession>A0A1S8X2Q6</accession>
<keyword evidence="2" id="KW-1185">Reference proteome</keyword>
<reference evidence="1 2" key="1">
    <citation type="submission" date="2015-03" db="EMBL/GenBank/DDBJ databases">
        <title>Draft genome of the nematode, Opisthorchis viverrini.</title>
        <authorList>
            <person name="Mitreva M."/>
        </authorList>
    </citation>
    <scope>NUCLEOTIDE SEQUENCE [LARGE SCALE GENOMIC DNA]</scope>
    <source>
        <strain evidence="1">Khon Kaen</strain>
    </source>
</reference>
<evidence type="ECO:0000313" key="1">
    <source>
        <dbReference type="EMBL" id="OON20911.1"/>
    </source>
</evidence>